<gene>
    <name evidence="1" type="ORF">SAMN05421665_3315</name>
</gene>
<proteinExistence type="predicted"/>
<protein>
    <recommendedName>
        <fullName evidence="3">Sulfotransferase family protein</fullName>
    </recommendedName>
</protein>
<evidence type="ECO:0000313" key="1">
    <source>
        <dbReference type="EMBL" id="SIT91305.1"/>
    </source>
</evidence>
<reference evidence="2" key="1">
    <citation type="submission" date="2017-01" db="EMBL/GenBank/DDBJ databases">
        <authorList>
            <person name="Varghese N."/>
            <person name="Submissions S."/>
        </authorList>
    </citation>
    <scope>NUCLEOTIDE SEQUENCE [LARGE SCALE GENOMIC DNA]</scope>
    <source>
        <strain evidence="2">DSM 29591</strain>
    </source>
</reference>
<accession>A0A1R3XID2</accession>
<keyword evidence="2" id="KW-1185">Reference proteome</keyword>
<evidence type="ECO:0008006" key="3">
    <source>
        <dbReference type="Google" id="ProtNLM"/>
    </source>
</evidence>
<dbReference type="OrthoDB" id="8481769at2"/>
<sequence length="298" mass="32403">MSATPLSVAFHIGAHKTATTHLQRALKSAADQLAGQGVQYYGPDTLRLPGRSLQSLFGLKHQAPDGMVKRPAAEQLARLRKDGHRLVFSEENFIGALNTPNGGKMKRRYKVADTRLTGLSAAIGQNIDVHLALRRPTAFLNSAYCQLLLGGRVQPFKSYVKTHGMKTVDWVELVRRLRTSHGVGSVTVWRYEDYGAVFPHIIAGLVGQDAAASVRPPRRRVNRGLSAAAVAQVLEQAGDLTGQNSARAARKALAVEDGYAPFDGFSEKDHAMSDATYARQIAEIAQMDGVTLLRPELL</sequence>
<name>A0A1R3XID2_9RHOB</name>
<dbReference type="Proteomes" id="UP000186997">
    <property type="component" value="Unassembled WGS sequence"/>
</dbReference>
<dbReference type="RefSeq" id="WP_076660981.1">
    <property type="nucleotide sequence ID" value="NZ_FTPR01000004.1"/>
</dbReference>
<dbReference type="EMBL" id="FTPR01000004">
    <property type="protein sequence ID" value="SIT91305.1"/>
    <property type="molecule type" value="Genomic_DNA"/>
</dbReference>
<organism evidence="1 2">
    <name type="scientific">Yoonia rosea</name>
    <dbReference type="NCBI Taxonomy" id="287098"/>
    <lineage>
        <taxon>Bacteria</taxon>
        <taxon>Pseudomonadati</taxon>
        <taxon>Pseudomonadota</taxon>
        <taxon>Alphaproteobacteria</taxon>
        <taxon>Rhodobacterales</taxon>
        <taxon>Paracoccaceae</taxon>
        <taxon>Yoonia</taxon>
    </lineage>
</organism>
<dbReference type="AlphaFoldDB" id="A0A1R3XID2"/>
<dbReference type="STRING" id="287098.SAMN05421665_3315"/>
<evidence type="ECO:0000313" key="2">
    <source>
        <dbReference type="Proteomes" id="UP000186997"/>
    </source>
</evidence>